<accession>E7GA32</accession>
<dbReference type="PROSITE" id="PS51257">
    <property type="entry name" value="PROKAR_LIPOPROTEIN"/>
    <property type="match status" value="1"/>
</dbReference>
<name>E7GA32_9FIRM</name>
<dbReference type="OrthoDB" id="9787830at2"/>
<dbReference type="Proteomes" id="UP000003157">
    <property type="component" value="Unassembled WGS sequence"/>
</dbReference>
<protein>
    <recommendedName>
        <fullName evidence="3">Fe/B12 periplasmic-binding domain-containing protein</fullName>
    </recommendedName>
</protein>
<dbReference type="InterPro" id="IPR050902">
    <property type="entry name" value="ABC_Transporter_SBP"/>
</dbReference>
<dbReference type="HOGENOM" id="CLU_038034_13_3_9"/>
<proteinExistence type="inferred from homology"/>
<comment type="similarity">
    <text evidence="1">Belongs to the bacterial solute-binding protein 8 family.</text>
</comment>
<feature type="domain" description="Fe/B12 periplasmic-binding" evidence="3">
    <location>
        <begin position="54"/>
        <end position="314"/>
    </location>
</feature>
<feature type="chain" id="PRO_5003220627" description="Fe/B12 periplasmic-binding domain-containing protein" evidence="2">
    <location>
        <begin position="32"/>
        <end position="340"/>
    </location>
</feature>
<reference evidence="4 5" key="1">
    <citation type="submission" date="2010-12" db="EMBL/GenBank/DDBJ databases">
        <title>The Genome Sequence of Coprobacillus sp. strain 29_1.</title>
        <authorList>
            <consortium name="The Broad Institute Genome Sequencing Platform"/>
            <person name="Earl A."/>
            <person name="Ward D."/>
            <person name="Feldgarden M."/>
            <person name="Gevers D."/>
            <person name="Daigneault M."/>
            <person name="Sibley C.D."/>
            <person name="White A."/>
            <person name="Strauss J."/>
            <person name="Allen-Vercoe E."/>
            <person name="Young S.K."/>
            <person name="Zeng Q."/>
            <person name="Gargeya S."/>
            <person name="Fitzgerald M."/>
            <person name="Haas B."/>
            <person name="Abouelleil A."/>
            <person name="Alvarado L."/>
            <person name="Arachchi H.M."/>
            <person name="Berlin A."/>
            <person name="Brown A."/>
            <person name="Chapman S.B."/>
            <person name="Chen Z."/>
            <person name="Dunbar C."/>
            <person name="Freedman E."/>
            <person name="Gearin G."/>
            <person name="Gellesch M."/>
            <person name="Goldberg J."/>
            <person name="Griggs A."/>
            <person name="Gujja S."/>
            <person name="Heilman E."/>
            <person name="Heiman D."/>
            <person name="Howarth C."/>
            <person name="Larson L."/>
            <person name="Lui A."/>
            <person name="MacDonald P.J.P."/>
            <person name="Mehta T."/>
            <person name="Montmayeur A."/>
            <person name="Murphy C."/>
            <person name="Neiman D."/>
            <person name="Pearson M."/>
            <person name="Priest M."/>
            <person name="Roberts A."/>
            <person name="Saif S."/>
            <person name="Shea T."/>
            <person name="Shenoy N."/>
            <person name="Sisk P."/>
            <person name="Stolte C."/>
            <person name="Sykes S."/>
            <person name="White J."/>
            <person name="Yandava C."/>
            <person name="Nusbaum C."/>
            <person name="Birren B."/>
        </authorList>
    </citation>
    <scope>NUCLEOTIDE SEQUENCE [LARGE SCALE GENOMIC DNA]</scope>
    <source>
        <strain evidence="4 5">29_1</strain>
    </source>
</reference>
<dbReference type="Pfam" id="PF01497">
    <property type="entry name" value="Peripla_BP_2"/>
    <property type="match status" value="1"/>
</dbReference>
<dbReference type="PROSITE" id="PS50983">
    <property type="entry name" value="FE_B12_PBP"/>
    <property type="match status" value="1"/>
</dbReference>
<comment type="caution">
    <text evidence="4">The sequence shown here is derived from an EMBL/GenBank/DDBJ whole genome shotgun (WGS) entry which is preliminary data.</text>
</comment>
<sequence>MNKRLFKKLVSLLICIAVFISLMGCSSNQDAKQSQIELIDQAGRTVTLEQPAQKIVSCYYITTYATLSLGISDRLVGIEKKANSRPIYKMANGKLLDLKQVGSLKELNIEAIAELKPDLVLMPLKLKEKAQILTDLGIQVLIVNPETHEQLVEMLKLIGKACGVEEKAKELTDYYQKQKDKMAKTSNQKTQSVYMGSNSAYLETAPGTMYQSILIETAGGKNVAEELDGNYWTQVSYETLLKMNPDMIVIPSGASYSVQDVLNDSQLKSLKAIQEKNVYQMPKGIEEWDSPIPSGILGTMWLYSLLHHDIYPYDAFIKDVQDFYKTFYGFDIDESLLKNS</sequence>
<keyword evidence="5" id="KW-1185">Reference proteome</keyword>
<evidence type="ECO:0000256" key="1">
    <source>
        <dbReference type="ARBA" id="ARBA00008814"/>
    </source>
</evidence>
<evidence type="ECO:0000259" key="3">
    <source>
        <dbReference type="PROSITE" id="PS50983"/>
    </source>
</evidence>
<dbReference type="RefSeq" id="WP_008788730.1">
    <property type="nucleotide sequence ID" value="NZ_AKCB01000003.1"/>
</dbReference>
<dbReference type="EMBL" id="ADKX01000030">
    <property type="protein sequence ID" value="EFW05040.1"/>
    <property type="molecule type" value="Genomic_DNA"/>
</dbReference>
<dbReference type="Gene3D" id="1.20.58.2180">
    <property type="match status" value="1"/>
</dbReference>
<keyword evidence="2" id="KW-0732">Signal</keyword>
<dbReference type="GeneID" id="78231222"/>
<dbReference type="AlphaFoldDB" id="E7GA32"/>
<dbReference type="PANTHER" id="PTHR30535:SF34">
    <property type="entry name" value="MOLYBDATE-BINDING PROTEIN MOLA"/>
    <property type="match status" value="1"/>
</dbReference>
<dbReference type="SUPFAM" id="SSF53807">
    <property type="entry name" value="Helical backbone' metal receptor"/>
    <property type="match status" value="1"/>
</dbReference>
<dbReference type="InterPro" id="IPR002491">
    <property type="entry name" value="ABC_transptr_periplasmic_BD"/>
</dbReference>
<evidence type="ECO:0000313" key="5">
    <source>
        <dbReference type="Proteomes" id="UP000003157"/>
    </source>
</evidence>
<dbReference type="eggNOG" id="COG0614">
    <property type="taxonomic scope" value="Bacteria"/>
</dbReference>
<gene>
    <name evidence="4" type="ORF">HMPREF9488_01622</name>
</gene>
<dbReference type="Gene3D" id="3.40.50.1980">
    <property type="entry name" value="Nitrogenase molybdenum iron protein domain"/>
    <property type="match status" value="2"/>
</dbReference>
<feature type="signal peptide" evidence="2">
    <location>
        <begin position="1"/>
        <end position="31"/>
    </location>
</feature>
<dbReference type="STRING" id="100884.GCA_000269565_03464"/>
<dbReference type="PANTHER" id="PTHR30535">
    <property type="entry name" value="VITAMIN B12-BINDING PROTEIN"/>
    <property type="match status" value="1"/>
</dbReference>
<evidence type="ECO:0000313" key="4">
    <source>
        <dbReference type="EMBL" id="EFW05040.1"/>
    </source>
</evidence>
<organism evidence="4 5">
    <name type="scientific">Coprobacillus cateniformis</name>
    <dbReference type="NCBI Taxonomy" id="100884"/>
    <lineage>
        <taxon>Bacteria</taxon>
        <taxon>Bacillati</taxon>
        <taxon>Bacillota</taxon>
        <taxon>Erysipelotrichia</taxon>
        <taxon>Erysipelotrichales</taxon>
        <taxon>Coprobacillaceae</taxon>
        <taxon>Coprobacillus</taxon>
    </lineage>
</organism>
<evidence type="ECO:0000256" key="2">
    <source>
        <dbReference type="SAM" id="SignalP"/>
    </source>
</evidence>